<dbReference type="PROSITE" id="PS51201">
    <property type="entry name" value="RCK_N"/>
    <property type="match status" value="1"/>
</dbReference>
<evidence type="ECO:0000256" key="1">
    <source>
        <dbReference type="ARBA" id="ARBA00004651"/>
    </source>
</evidence>
<evidence type="ECO:0000259" key="3">
    <source>
        <dbReference type="PROSITE" id="PS51201"/>
    </source>
</evidence>
<feature type="transmembrane region" description="Helical" evidence="2">
    <location>
        <begin position="99"/>
        <end position="124"/>
    </location>
</feature>
<name>A0AAE4Z8M9_9BACT</name>
<evidence type="ECO:0000259" key="4">
    <source>
        <dbReference type="PROSITE" id="PS51202"/>
    </source>
</evidence>
<dbReference type="Pfam" id="PF07885">
    <property type="entry name" value="Ion_trans_2"/>
    <property type="match status" value="1"/>
</dbReference>
<dbReference type="GO" id="GO:0006813">
    <property type="term" value="P:potassium ion transport"/>
    <property type="evidence" value="ECO:0007669"/>
    <property type="project" value="InterPro"/>
</dbReference>
<dbReference type="Gene3D" id="1.10.287.70">
    <property type="match status" value="1"/>
</dbReference>
<keyword evidence="5" id="KW-0813">Transport</keyword>
<dbReference type="InterPro" id="IPR013099">
    <property type="entry name" value="K_chnl_dom"/>
</dbReference>
<dbReference type="SUPFAM" id="SSF51735">
    <property type="entry name" value="NAD(P)-binding Rossmann-fold domains"/>
    <property type="match status" value="1"/>
</dbReference>
<organism evidence="5 6">
    <name type="scientific">Candidatus Kutchimonas denitrificans</name>
    <dbReference type="NCBI Taxonomy" id="3056748"/>
    <lineage>
        <taxon>Bacteria</taxon>
        <taxon>Pseudomonadati</taxon>
        <taxon>Gemmatimonadota</taxon>
        <taxon>Gemmatimonadia</taxon>
        <taxon>Candidatus Palauibacterales</taxon>
        <taxon>Candidatus Palauibacteraceae</taxon>
        <taxon>Candidatus Kutchimonas</taxon>
    </lineage>
</organism>
<reference evidence="5 6" key="1">
    <citation type="submission" date="2020-01" db="EMBL/GenBank/DDBJ databases">
        <title>Genomes assembled from Gulf of Kutch pelagic sediment metagenomes.</title>
        <authorList>
            <person name="Chandrashekar M."/>
            <person name="Mahajan M.S."/>
            <person name="Dave K.J."/>
            <person name="Vatsa P."/>
            <person name="Nathani N.M."/>
        </authorList>
    </citation>
    <scope>NUCLEOTIDE SEQUENCE [LARGE SCALE GENOMIC DNA]</scope>
    <source>
        <strain evidence="5">KS3-K002</strain>
    </source>
</reference>
<comment type="subcellular location">
    <subcellularLocation>
        <location evidence="1">Cell membrane</location>
        <topology evidence="1">Multi-pass membrane protein</topology>
    </subcellularLocation>
</comment>
<dbReference type="EMBL" id="JAACAK010000047">
    <property type="protein sequence ID" value="NIR74682.1"/>
    <property type="molecule type" value="Genomic_DNA"/>
</dbReference>
<dbReference type="Pfam" id="PF02080">
    <property type="entry name" value="TrkA_C"/>
    <property type="match status" value="1"/>
</dbReference>
<keyword evidence="2" id="KW-0472">Membrane</keyword>
<dbReference type="PANTHER" id="PTHR43833:SF9">
    <property type="entry name" value="POTASSIUM CHANNEL PROTEIN YUGO-RELATED"/>
    <property type="match status" value="1"/>
</dbReference>
<dbReference type="InterPro" id="IPR036291">
    <property type="entry name" value="NAD(P)-bd_dom_sf"/>
</dbReference>
<keyword evidence="2" id="KW-0812">Transmembrane</keyword>
<evidence type="ECO:0000313" key="6">
    <source>
        <dbReference type="Proteomes" id="UP000702544"/>
    </source>
</evidence>
<dbReference type="InterPro" id="IPR006037">
    <property type="entry name" value="RCK_C"/>
</dbReference>
<dbReference type="InterPro" id="IPR003148">
    <property type="entry name" value="RCK_N"/>
</dbReference>
<feature type="transmembrane region" description="Helical" evidence="2">
    <location>
        <begin position="69"/>
        <end position="87"/>
    </location>
</feature>
<gene>
    <name evidence="5" type="ORF">GWO12_06170</name>
</gene>
<proteinExistence type="predicted"/>
<dbReference type="SUPFAM" id="SSF116726">
    <property type="entry name" value="TrkA C-terminal domain-like"/>
    <property type="match status" value="1"/>
</dbReference>
<keyword evidence="5" id="KW-0407">Ion channel</keyword>
<keyword evidence="2" id="KW-1133">Transmembrane helix</keyword>
<dbReference type="Gene3D" id="3.40.50.720">
    <property type="entry name" value="NAD(P)-binding Rossmann-like Domain"/>
    <property type="match status" value="1"/>
</dbReference>
<dbReference type="GO" id="GO:0005886">
    <property type="term" value="C:plasma membrane"/>
    <property type="evidence" value="ECO:0007669"/>
    <property type="project" value="UniProtKB-SubCell"/>
</dbReference>
<dbReference type="Proteomes" id="UP000702544">
    <property type="component" value="Unassembled WGS sequence"/>
</dbReference>
<feature type="transmembrane region" description="Helical" evidence="2">
    <location>
        <begin position="37"/>
        <end position="62"/>
    </location>
</feature>
<evidence type="ECO:0000313" key="5">
    <source>
        <dbReference type="EMBL" id="NIR74682.1"/>
    </source>
</evidence>
<dbReference type="PANTHER" id="PTHR43833">
    <property type="entry name" value="POTASSIUM CHANNEL PROTEIN 2-RELATED-RELATED"/>
    <property type="match status" value="1"/>
</dbReference>
<evidence type="ECO:0000256" key="2">
    <source>
        <dbReference type="SAM" id="Phobius"/>
    </source>
</evidence>
<dbReference type="InterPro" id="IPR050721">
    <property type="entry name" value="Trk_Ktr_HKT_K-transport"/>
</dbReference>
<dbReference type="Gene3D" id="3.30.70.1450">
    <property type="entry name" value="Regulator of K+ conductance, C-terminal domain"/>
    <property type="match status" value="1"/>
</dbReference>
<accession>A0AAE4Z8M9</accession>
<dbReference type="PROSITE" id="PS51202">
    <property type="entry name" value="RCK_C"/>
    <property type="match status" value="1"/>
</dbReference>
<dbReference type="Pfam" id="PF02254">
    <property type="entry name" value="TrkA_N"/>
    <property type="match status" value="1"/>
</dbReference>
<feature type="domain" description="RCK N-terminal" evidence="3">
    <location>
        <begin position="141"/>
        <end position="259"/>
    </location>
</feature>
<dbReference type="GO" id="GO:0008324">
    <property type="term" value="F:monoatomic cation transmembrane transporter activity"/>
    <property type="evidence" value="ECO:0007669"/>
    <property type="project" value="InterPro"/>
</dbReference>
<protein>
    <submittedName>
        <fullName evidence="5">Potassium channel protein</fullName>
    </submittedName>
</protein>
<sequence length="373" mass="40375">MNRHGRSLSLRREHSAPMAGGTLGAQAMTLGEALRPFWYRFALAAVYFLLTFAVGTVGYMIVEGWAWHDALYMAVTTISSVGFMEVYPLSDAGRTMTMVLIFLGVTGLGIWWALITALIVELDLGGVLRRRLIMKNIDSLSDHIIVCGVGRMGRVVLNEIVEAGRPHVVVESNPSRIALMQEIYPDALMLEADATREQALVGAGIERAAGLAACLAEDADNLLVCITARDLNPKLPVVARAYNEESVEKLRRAGADHVISPNQTGGIRMAFSLLRPAVVSFLDCAISDAGIEMRLEQATVPQGSHLVGRTLAEARIPQETGLIVLALQRGVAGPPIYNPGPETRIEAGDVMIFLGGSEQVETLRNYAELEVEV</sequence>
<keyword evidence="5" id="KW-0406">Ion transport</keyword>
<feature type="domain" description="RCK C-terminal" evidence="4">
    <location>
        <begin position="283"/>
        <end position="369"/>
    </location>
</feature>
<dbReference type="SUPFAM" id="SSF81324">
    <property type="entry name" value="Voltage-gated potassium channels"/>
    <property type="match status" value="1"/>
</dbReference>
<dbReference type="InterPro" id="IPR036721">
    <property type="entry name" value="RCK_C_sf"/>
</dbReference>
<dbReference type="AlphaFoldDB" id="A0AAE4Z8M9"/>
<comment type="caution">
    <text evidence="5">The sequence shown here is derived from an EMBL/GenBank/DDBJ whole genome shotgun (WGS) entry which is preliminary data.</text>
</comment>